<comment type="similarity">
    <text evidence="1">Belongs to the leucine-binding protein family.</text>
</comment>
<dbReference type="InterPro" id="IPR000709">
    <property type="entry name" value="Leu_Ile_Val-bd"/>
</dbReference>
<dbReference type="PRINTS" id="PR00337">
    <property type="entry name" value="LEUILEVALBP"/>
</dbReference>
<dbReference type="InterPro" id="IPR028081">
    <property type="entry name" value="Leu-bd"/>
</dbReference>
<evidence type="ECO:0000256" key="4">
    <source>
        <dbReference type="ARBA" id="ARBA00022970"/>
    </source>
</evidence>
<keyword evidence="2" id="KW-0813">Transport</keyword>
<dbReference type="RefSeq" id="WP_085099964.1">
    <property type="nucleotide sequence ID" value="NZ_FWZU01000002.1"/>
</dbReference>
<evidence type="ECO:0000256" key="1">
    <source>
        <dbReference type="ARBA" id="ARBA00010062"/>
    </source>
</evidence>
<dbReference type="InterPro" id="IPR051010">
    <property type="entry name" value="BCAA_transport"/>
</dbReference>
<keyword evidence="4" id="KW-0029">Amino-acid transport</keyword>
<organism evidence="6 7">
    <name type="scientific">Desulfovibrio gilichinskyi</name>
    <dbReference type="NCBI Taxonomy" id="1519643"/>
    <lineage>
        <taxon>Bacteria</taxon>
        <taxon>Pseudomonadati</taxon>
        <taxon>Thermodesulfobacteriota</taxon>
        <taxon>Desulfovibrionia</taxon>
        <taxon>Desulfovibrionales</taxon>
        <taxon>Desulfovibrionaceae</taxon>
        <taxon>Desulfovibrio</taxon>
    </lineage>
</organism>
<dbReference type="AlphaFoldDB" id="A0A1X7CU62"/>
<evidence type="ECO:0000256" key="3">
    <source>
        <dbReference type="ARBA" id="ARBA00022729"/>
    </source>
</evidence>
<evidence type="ECO:0000259" key="5">
    <source>
        <dbReference type="Pfam" id="PF13458"/>
    </source>
</evidence>
<protein>
    <submittedName>
        <fullName evidence="6">Amino acid/amide ABC transporter substrate-binding protein, HAAT family</fullName>
    </submittedName>
</protein>
<dbReference type="SUPFAM" id="SSF53822">
    <property type="entry name" value="Periplasmic binding protein-like I"/>
    <property type="match status" value="1"/>
</dbReference>
<dbReference type="InterPro" id="IPR028082">
    <property type="entry name" value="Peripla_BP_I"/>
</dbReference>
<dbReference type="EMBL" id="FWZU01000002">
    <property type="protein sequence ID" value="SMF03167.1"/>
    <property type="molecule type" value="Genomic_DNA"/>
</dbReference>
<feature type="domain" description="Leucine-binding protein" evidence="5">
    <location>
        <begin position="30"/>
        <end position="370"/>
    </location>
</feature>
<reference evidence="7" key="1">
    <citation type="submission" date="2017-04" db="EMBL/GenBank/DDBJ databases">
        <authorList>
            <person name="Varghese N."/>
            <person name="Submissions S."/>
        </authorList>
    </citation>
    <scope>NUCLEOTIDE SEQUENCE [LARGE SCALE GENOMIC DNA]</scope>
    <source>
        <strain evidence="7">K3S</strain>
    </source>
</reference>
<dbReference type="STRING" id="1519643.SAMN06295933_1269"/>
<name>A0A1X7CU62_9BACT</name>
<dbReference type="PANTHER" id="PTHR30483">
    <property type="entry name" value="LEUCINE-SPECIFIC-BINDING PROTEIN"/>
    <property type="match status" value="1"/>
</dbReference>
<keyword evidence="3" id="KW-0732">Signal</keyword>
<dbReference type="GO" id="GO:0006865">
    <property type="term" value="P:amino acid transport"/>
    <property type="evidence" value="ECO:0007669"/>
    <property type="project" value="UniProtKB-KW"/>
</dbReference>
<proteinExistence type="inferred from homology"/>
<dbReference type="Proteomes" id="UP000192906">
    <property type="component" value="Unassembled WGS sequence"/>
</dbReference>
<dbReference type="CDD" id="cd19983">
    <property type="entry name" value="PBP1_ABC_HAAT-like"/>
    <property type="match status" value="1"/>
</dbReference>
<evidence type="ECO:0000256" key="2">
    <source>
        <dbReference type="ARBA" id="ARBA00022448"/>
    </source>
</evidence>
<evidence type="ECO:0000313" key="7">
    <source>
        <dbReference type="Proteomes" id="UP000192906"/>
    </source>
</evidence>
<dbReference type="PANTHER" id="PTHR30483:SF6">
    <property type="entry name" value="PERIPLASMIC BINDING PROTEIN OF ABC TRANSPORTER FOR NATURAL AMINO ACIDS"/>
    <property type="match status" value="1"/>
</dbReference>
<keyword evidence="7" id="KW-1185">Reference proteome</keyword>
<evidence type="ECO:0000313" key="6">
    <source>
        <dbReference type="EMBL" id="SMF03167.1"/>
    </source>
</evidence>
<gene>
    <name evidence="6" type="ORF">SAMN06295933_1269</name>
</gene>
<accession>A0A1X7CU62</accession>
<dbReference type="Gene3D" id="3.40.50.2300">
    <property type="match status" value="2"/>
</dbReference>
<sequence length="380" mass="42003">MDSFSNMKLPRVLFILIFLCLFLCSCSEDPIRIGFSGSLKGKYSDLGVQGRNGVTLAVEDINRNGGINGRKLELLIRDDENTSEGAVKADRELIKAGVSVIFGHMTSSQSLAAIKEIKENEVIFISPTTSTNLIQGINDNFFRVIPTLTNLSQSLAEYAVKTLGKKRVAVLWDRSNKPFAEPYKDTFVEFFTKNGGKIVGEVDFSSYSGPVDWKTIMDKLKKLNPDSIIAVTAARDLAVFAQHSKLDKTGWTILSSMWGYTKELIQTGGKSVEGVIFSVHFAEDISNHDYENFKQSFIARFGWPPNFAAAFGYESVMVFAEAVKRNDGSTKGLAKVLPSITFKKSIVGPFRIDEFGDVEGTKHIVEVRNGTFVSVSRGKK</sequence>
<dbReference type="Pfam" id="PF13458">
    <property type="entry name" value="Peripla_BP_6"/>
    <property type="match status" value="1"/>
</dbReference>
<dbReference type="OrthoDB" id="9783240at2"/>